<sequence length="35" mass="3981">MTKLTPRISYPNVSLHKSFVTQYLAGMSVVKHCNE</sequence>
<protein>
    <submittedName>
        <fullName evidence="1">Bm14453</fullName>
    </submittedName>
</protein>
<proteinExistence type="predicted"/>
<dbReference type="AlphaFoldDB" id="A0A1I9G0R9"/>
<evidence type="ECO:0000313" key="1">
    <source>
        <dbReference type="EMBL" id="CDP93141.1"/>
    </source>
</evidence>
<reference evidence="1" key="1">
    <citation type="journal article" date="2007" name="Science">
        <title>Draft genome of the filarial nematode parasite Brugia malayi.</title>
        <authorList>
            <person name="Ghedin E."/>
            <person name="Wang S."/>
            <person name="Spiro D."/>
            <person name="Caler E."/>
            <person name="Zhao Q."/>
            <person name="Crabtree J."/>
            <person name="Allen J.E."/>
            <person name="Delcher A.L."/>
            <person name="Guiliano D.B."/>
            <person name="Miranda-Saavedra D."/>
            <person name="Angiuoli S.V."/>
            <person name="Creasy T."/>
            <person name="Amedeo P."/>
            <person name="Haas B."/>
            <person name="El-Sayed N.M."/>
            <person name="Wortman J.R."/>
            <person name="Feldblyum T."/>
            <person name="Tallon L."/>
            <person name="Schatz M."/>
            <person name="Shumway M."/>
            <person name="Koo H."/>
            <person name="Salzberg S.L."/>
            <person name="Schobel S."/>
            <person name="Pertea M."/>
            <person name="Pop M."/>
            <person name="White O."/>
            <person name="Barton G.J."/>
            <person name="Carlow C.K."/>
            <person name="Crawford M.J."/>
            <person name="Daub J."/>
            <person name="Dimmic M.W."/>
            <person name="Estes C.F."/>
            <person name="Foster J.M."/>
            <person name="Ganatra M."/>
            <person name="Gregory W.F."/>
            <person name="Johnson N.M."/>
            <person name="Jin J."/>
            <person name="Komuniecki R."/>
            <person name="Korf I."/>
            <person name="Kumar S."/>
            <person name="Laney S."/>
            <person name="Li B.W."/>
            <person name="Li W."/>
            <person name="Lindblom T.H."/>
            <person name="Lustigman S."/>
            <person name="Ma D."/>
            <person name="Maina C.V."/>
            <person name="Martin D.M."/>
            <person name="McCarter J.P."/>
            <person name="McReynolds L."/>
            <person name="Mitreva M."/>
            <person name="Nutman T.B."/>
            <person name="Parkinson J."/>
            <person name="Peregrin-Alvarez J.M."/>
            <person name="Poole C."/>
            <person name="Ren Q."/>
            <person name="Saunders L."/>
            <person name="Sluder A.E."/>
            <person name="Smith K."/>
            <person name="Stanke M."/>
            <person name="Unnasch T.R."/>
            <person name="Ware J."/>
            <person name="Wei A.D."/>
            <person name="Weil G."/>
            <person name="Williams D.J."/>
            <person name="Zhang Y."/>
            <person name="Williams S.A."/>
            <person name="Fraser-Liggett C."/>
            <person name="Slatko B."/>
            <person name="Blaxter M.L."/>
            <person name="Scott A.L."/>
        </authorList>
    </citation>
    <scope>NUCLEOTIDE SEQUENCE</scope>
    <source>
        <strain evidence="1">FR3</strain>
    </source>
</reference>
<reference evidence="1" key="2">
    <citation type="submission" date="2012-12" db="EMBL/GenBank/DDBJ databases">
        <authorList>
            <consortium name="WormBase Consortium"/>
            <person name="Ghedin E."/>
            <person name="Paulini M."/>
        </authorList>
    </citation>
    <scope>NUCLEOTIDE SEQUENCE</scope>
    <source>
        <strain evidence="1">FR3</strain>
    </source>
</reference>
<gene>
    <name evidence="1" type="primary">Bm14453</name>
    <name evidence="1" type="ORF">BM_Bm14453</name>
</gene>
<name>A0A1I9G0R9_BRUMA</name>
<organism evidence="1">
    <name type="scientific">Brugia malayi</name>
    <name type="common">Filarial nematode worm</name>
    <dbReference type="NCBI Taxonomy" id="6279"/>
    <lineage>
        <taxon>Eukaryota</taxon>
        <taxon>Metazoa</taxon>
        <taxon>Ecdysozoa</taxon>
        <taxon>Nematoda</taxon>
        <taxon>Chromadorea</taxon>
        <taxon>Rhabditida</taxon>
        <taxon>Spirurina</taxon>
        <taxon>Spiruromorpha</taxon>
        <taxon>Filarioidea</taxon>
        <taxon>Onchocercidae</taxon>
        <taxon>Brugia</taxon>
    </lineage>
</organism>
<accession>A0A1I9G0R9</accession>
<dbReference type="EMBL" id="LN856865">
    <property type="protein sequence ID" value="CDP93141.1"/>
    <property type="molecule type" value="Genomic_DNA"/>
</dbReference>